<dbReference type="AlphaFoldDB" id="A0A4Q2D685"/>
<dbReference type="STRING" id="2316362.A0A4Q2D685"/>
<feature type="domain" description="Nephrocystin 3-like N-terminal" evidence="2">
    <location>
        <begin position="52"/>
        <end position="104"/>
    </location>
</feature>
<dbReference type="OrthoDB" id="538223at2759"/>
<accession>A0A4Q2D685</accession>
<gene>
    <name evidence="3" type="ORF">EST38_g12169</name>
</gene>
<evidence type="ECO:0000313" key="4">
    <source>
        <dbReference type="Proteomes" id="UP000290288"/>
    </source>
</evidence>
<evidence type="ECO:0000313" key="3">
    <source>
        <dbReference type="EMBL" id="RXW13685.1"/>
    </source>
</evidence>
<evidence type="ECO:0000259" key="2">
    <source>
        <dbReference type="Pfam" id="PF24883"/>
    </source>
</evidence>
<keyword evidence="4" id="KW-1185">Reference proteome</keyword>
<protein>
    <recommendedName>
        <fullName evidence="2">Nephrocystin 3-like N-terminal domain-containing protein</fullName>
    </recommendedName>
</protein>
<dbReference type="PANTHER" id="PTHR10039">
    <property type="entry name" value="AMELOGENIN"/>
    <property type="match status" value="1"/>
</dbReference>
<dbReference type="PANTHER" id="PTHR10039:SF14">
    <property type="entry name" value="NACHT DOMAIN-CONTAINING PROTEIN"/>
    <property type="match status" value="1"/>
</dbReference>
<dbReference type="InterPro" id="IPR056884">
    <property type="entry name" value="NPHP3-like_N"/>
</dbReference>
<proteinExistence type="predicted"/>
<name>A0A4Q2D685_9AGAR</name>
<organism evidence="3 4">
    <name type="scientific">Candolleomyces aberdarensis</name>
    <dbReference type="NCBI Taxonomy" id="2316362"/>
    <lineage>
        <taxon>Eukaryota</taxon>
        <taxon>Fungi</taxon>
        <taxon>Dikarya</taxon>
        <taxon>Basidiomycota</taxon>
        <taxon>Agaricomycotina</taxon>
        <taxon>Agaricomycetes</taxon>
        <taxon>Agaricomycetidae</taxon>
        <taxon>Agaricales</taxon>
        <taxon>Agaricineae</taxon>
        <taxon>Psathyrellaceae</taxon>
        <taxon>Candolleomyces</taxon>
    </lineage>
</organism>
<reference evidence="3 4" key="1">
    <citation type="submission" date="2019-01" db="EMBL/GenBank/DDBJ databases">
        <title>Draft genome sequence of Psathyrella aberdarensis IHI B618.</title>
        <authorList>
            <person name="Buettner E."/>
            <person name="Kellner H."/>
        </authorList>
    </citation>
    <scope>NUCLEOTIDE SEQUENCE [LARGE SCALE GENOMIC DNA]</scope>
    <source>
        <strain evidence="3 4">IHI B618</strain>
    </source>
</reference>
<dbReference type="Pfam" id="PF24883">
    <property type="entry name" value="NPHP3_N"/>
    <property type="match status" value="1"/>
</dbReference>
<keyword evidence="1" id="KW-0677">Repeat</keyword>
<comment type="caution">
    <text evidence="3">The sequence shown here is derived from an EMBL/GenBank/DDBJ whole genome shotgun (WGS) entry which is preliminary data.</text>
</comment>
<sequence length="423" mass="47136">MATYLPETAPLIEAAVKAEPQLLRAAESSFSLGARLQRLVYEPFKAVAARASLTRSFLSNPYLIIIDGLDECDDKEGVQEVIDTTLRFFKQNPSVPLRIYISSRVEQHIHSALASKGGVRLKDLANHCSRDDIETFMRNVFGAQAKANPVIRAYISQHGPWPSPSDAKKLVDHIGGSFIFASTLFKFIFTTAGQGDRSTPMDRLPLALNISPGLDVLYSQVFARAEDLPHFTNVISVITLLASPLPVSAIAELLDIQAYEVVHVLLELQAIIQVPGTDHTPVTLCHSSLRDFLTTEGRSGRFFVPPSFHARLVIDCLSCELKARRKMPTVNVLKLEFVTQTVAVQYSLIYGHSTHWYHGEPFFTATELGRLLQLRREVLEVVTFHEMAESINLVAIVLHSLFGYDRSKATIEEAISLHRQFTL</sequence>
<dbReference type="EMBL" id="SDEE01000854">
    <property type="protein sequence ID" value="RXW13685.1"/>
    <property type="molecule type" value="Genomic_DNA"/>
</dbReference>
<evidence type="ECO:0000256" key="1">
    <source>
        <dbReference type="ARBA" id="ARBA00022737"/>
    </source>
</evidence>
<dbReference type="Proteomes" id="UP000290288">
    <property type="component" value="Unassembled WGS sequence"/>
</dbReference>